<dbReference type="OrthoDB" id="370587at2"/>
<keyword evidence="7" id="KW-1185">Reference proteome</keyword>
<feature type="domain" description="Response regulatory" evidence="5">
    <location>
        <begin position="6"/>
        <end position="127"/>
    </location>
</feature>
<reference evidence="6 7" key="1">
    <citation type="submission" date="2017-02" db="EMBL/GenBank/DDBJ databases">
        <authorList>
            <person name="Peterson S.W."/>
        </authorList>
    </citation>
    <scope>NUCLEOTIDE SEQUENCE [LARGE SCALE GENOMIC DNA]</scope>
    <source>
        <strain evidence="6 7">ATCC BAA-909</strain>
    </source>
</reference>
<evidence type="ECO:0000256" key="3">
    <source>
        <dbReference type="PROSITE-ProRule" id="PRU00169"/>
    </source>
</evidence>
<dbReference type="GO" id="GO:0000160">
    <property type="term" value="P:phosphorelay signal transduction system"/>
    <property type="evidence" value="ECO:0007669"/>
    <property type="project" value="InterPro"/>
</dbReference>
<dbReference type="SUPFAM" id="SSF52172">
    <property type="entry name" value="CheY-like"/>
    <property type="match status" value="1"/>
</dbReference>
<dbReference type="SMART" id="SM00448">
    <property type="entry name" value="REC"/>
    <property type="match status" value="1"/>
</dbReference>
<dbReference type="GO" id="GO:0006355">
    <property type="term" value="P:regulation of DNA-templated transcription"/>
    <property type="evidence" value="ECO:0007669"/>
    <property type="project" value="InterPro"/>
</dbReference>
<dbReference type="InterPro" id="IPR058245">
    <property type="entry name" value="NreC/VraR/RcsB-like_REC"/>
</dbReference>
<evidence type="ECO:0000256" key="1">
    <source>
        <dbReference type="ARBA" id="ARBA00022553"/>
    </source>
</evidence>
<evidence type="ECO:0000259" key="4">
    <source>
        <dbReference type="PROSITE" id="PS50043"/>
    </source>
</evidence>
<dbReference type="InterPro" id="IPR016032">
    <property type="entry name" value="Sig_transdc_resp-reg_C-effctor"/>
</dbReference>
<dbReference type="EMBL" id="FUXC01000002">
    <property type="protein sequence ID" value="SJZ57805.1"/>
    <property type="molecule type" value="Genomic_DNA"/>
</dbReference>
<dbReference type="Pfam" id="PF00072">
    <property type="entry name" value="Response_reg"/>
    <property type="match status" value="1"/>
</dbReference>
<dbReference type="AlphaFoldDB" id="A0A1T4LSZ8"/>
<dbReference type="STRING" id="225004.SAMN02745152_00671"/>
<proteinExistence type="predicted"/>
<gene>
    <name evidence="6" type="ORF">SAMN02745152_00671</name>
</gene>
<dbReference type="PANTHER" id="PTHR43214">
    <property type="entry name" value="TWO-COMPONENT RESPONSE REGULATOR"/>
    <property type="match status" value="1"/>
</dbReference>
<dbReference type="SUPFAM" id="SSF46894">
    <property type="entry name" value="C-terminal effector domain of the bipartite response regulators"/>
    <property type="match status" value="1"/>
</dbReference>
<dbReference type="GeneID" id="303366937"/>
<evidence type="ECO:0000313" key="6">
    <source>
        <dbReference type="EMBL" id="SJZ57805.1"/>
    </source>
</evidence>
<feature type="modified residue" description="4-aspartylphosphate" evidence="3">
    <location>
        <position position="62"/>
    </location>
</feature>
<dbReference type="InterPro" id="IPR001789">
    <property type="entry name" value="Sig_transdc_resp-reg_receiver"/>
</dbReference>
<dbReference type="RefSeq" id="WP_078930408.1">
    <property type="nucleotide sequence ID" value="NZ_FUXC01000002.1"/>
</dbReference>
<dbReference type="InterPro" id="IPR000792">
    <property type="entry name" value="Tscrpt_reg_LuxR_C"/>
</dbReference>
<dbReference type="Proteomes" id="UP000190395">
    <property type="component" value="Unassembled WGS sequence"/>
</dbReference>
<feature type="domain" description="HTH luxR-type" evidence="4">
    <location>
        <begin position="144"/>
        <end position="207"/>
    </location>
</feature>
<dbReference type="InterPro" id="IPR011006">
    <property type="entry name" value="CheY-like_superfamily"/>
</dbReference>
<dbReference type="SMART" id="SM00421">
    <property type="entry name" value="HTH_LUXR"/>
    <property type="match status" value="1"/>
</dbReference>
<dbReference type="Pfam" id="PF00196">
    <property type="entry name" value="GerE"/>
    <property type="match status" value="1"/>
</dbReference>
<evidence type="ECO:0000313" key="7">
    <source>
        <dbReference type="Proteomes" id="UP000190395"/>
    </source>
</evidence>
<name>A0A1T4LSZ8_9SPIR</name>
<dbReference type="PROSITE" id="PS50110">
    <property type="entry name" value="RESPONSE_REGULATORY"/>
    <property type="match status" value="1"/>
</dbReference>
<organism evidence="6 7">
    <name type="scientific">Treponema berlinense</name>
    <dbReference type="NCBI Taxonomy" id="225004"/>
    <lineage>
        <taxon>Bacteria</taxon>
        <taxon>Pseudomonadati</taxon>
        <taxon>Spirochaetota</taxon>
        <taxon>Spirochaetia</taxon>
        <taxon>Spirochaetales</taxon>
        <taxon>Treponemataceae</taxon>
        <taxon>Treponema</taxon>
    </lineage>
</organism>
<evidence type="ECO:0000256" key="2">
    <source>
        <dbReference type="ARBA" id="ARBA00023125"/>
    </source>
</evidence>
<dbReference type="CDD" id="cd17535">
    <property type="entry name" value="REC_NarL-like"/>
    <property type="match status" value="1"/>
</dbReference>
<keyword evidence="2" id="KW-0238">DNA-binding</keyword>
<sequence length="207" mass="23414">MGHEVSFFVVEDHTLTNRGIRELISERGRYSCCGYAFSKNECTEKLYELAKESRLPDILILDLFLGDESGLDILREVKANLPSVKVIVYSMFAKPGIVSLALEGDADGFVLKSAPESELFAAIEAILASDTYVQQTLVAPLFTYKSVFDGLTRQEQTVFKKLIERKSRSQITKELNIVERSLENYLSKIYQKTGCKNHEELIKKFGK</sequence>
<protein>
    <submittedName>
        <fullName evidence="6">Two component transcriptional regulator, LuxR family</fullName>
    </submittedName>
</protein>
<dbReference type="PROSITE" id="PS50043">
    <property type="entry name" value="HTH_LUXR_2"/>
    <property type="match status" value="1"/>
</dbReference>
<dbReference type="InterPro" id="IPR039420">
    <property type="entry name" value="WalR-like"/>
</dbReference>
<accession>A0A1T4LSZ8</accession>
<evidence type="ECO:0000259" key="5">
    <source>
        <dbReference type="PROSITE" id="PS50110"/>
    </source>
</evidence>
<keyword evidence="1 3" id="KW-0597">Phosphoprotein</keyword>
<dbReference type="Gene3D" id="3.40.50.2300">
    <property type="match status" value="1"/>
</dbReference>
<dbReference type="GO" id="GO:0003677">
    <property type="term" value="F:DNA binding"/>
    <property type="evidence" value="ECO:0007669"/>
    <property type="project" value="UniProtKB-KW"/>
</dbReference>